<keyword evidence="2" id="KW-1185">Reference proteome</keyword>
<accession>A0ABX4BSR8</accession>
<sequence length="142" mass="17008">MRYSKILFLAAFLVLIGCQNKNKKSSDLNKKSAKIETSEKFNQFNIRFHSDSIFQISRIDFPIEGLSVSGFDRHKWTKENWEFMIIPVSEKNTIDEYEHSLIKNDSLVIERFWIPDSGFEVERQFKLIRNKWFLVYYNDINL</sequence>
<dbReference type="PROSITE" id="PS51257">
    <property type="entry name" value="PROKAR_LIPOPROTEIN"/>
    <property type="match status" value="1"/>
</dbReference>
<reference evidence="1 2" key="1">
    <citation type="submission" date="2016-11" db="EMBL/GenBank/DDBJ databases">
        <title>Whole genomes of Flavobacteriaceae.</title>
        <authorList>
            <person name="Stine C."/>
            <person name="Li C."/>
            <person name="Tadesse D."/>
        </authorList>
    </citation>
    <scope>NUCLEOTIDE SEQUENCE [LARGE SCALE GENOMIC DNA]</scope>
    <source>
        <strain evidence="1 2">DSM 15937</strain>
    </source>
</reference>
<evidence type="ECO:0000313" key="2">
    <source>
        <dbReference type="Proteomes" id="UP000198382"/>
    </source>
</evidence>
<name>A0ABX4BSR8_FLAFR</name>
<dbReference type="Proteomes" id="UP000198382">
    <property type="component" value="Unassembled WGS sequence"/>
</dbReference>
<proteinExistence type="predicted"/>
<dbReference type="EMBL" id="MUGV01000013">
    <property type="protein sequence ID" value="OXA80438.1"/>
    <property type="molecule type" value="Genomic_DNA"/>
</dbReference>
<protein>
    <recommendedName>
        <fullName evidence="3">Lipoprotein</fullName>
    </recommendedName>
</protein>
<evidence type="ECO:0008006" key="3">
    <source>
        <dbReference type="Google" id="ProtNLM"/>
    </source>
</evidence>
<comment type="caution">
    <text evidence="1">The sequence shown here is derived from an EMBL/GenBank/DDBJ whole genome shotgun (WGS) entry which is preliminary data.</text>
</comment>
<gene>
    <name evidence="1" type="ORF">B0A65_07360</name>
</gene>
<evidence type="ECO:0000313" key="1">
    <source>
        <dbReference type="EMBL" id="OXA80438.1"/>
    </source>
</evidence>
<organism evidence="1 2">
    <name type="scientific">Flavobacterium frigidimaris</name>
    <dbReference type="NCBI Taxonomy" id="262320"/>
    <lineage>
        <taxon>Bacteria</taxon>
        <taxon>Pseudomonadati</taxon>
        <taxon>Bacteroidota</taxon>
        <taxon>Flavobacteriia</taxon>
        <taxon>Flavobacteriales</taxon>
        <taxon>Flavobacteriaceae</taxon>
        <taxon>Flavobacterium</taxon>
    </lineage>
</organism>
<dbReference type="Gene3D" id="3.10.450.410">
    <property type="match status" value="1"/>
</dbReference>